<protein>
    <submittedName>
        <fullName evidence="1">3626_t:CDS:1</fullName>
    </submittedName>
</protein>
<name>A0A9N9B0Y0_9GLOM</name>
<evidence type="ECO:0000313" key="1">
    <source>
        <dbReference type="EMBL" id="CAG8551858.1"/>
    </source>
</evidence>
<reference evidence="1" key="1">
    <citation type="submission" date="2021-06" db="EMBL/GenBank/DDBJ databases">
        <authorList>
            <person name="Kallberg Y."/>
            <person name="Tangrot J."/>
            <person name="Rosling A."/>
        </authorList>
    </citation>
    <scope>NUCLEOTIDE SEQUENCE</scope>
    <source>
        <strain evidence="1">MA453B</strain>
    </source>
</reference>
<proteinExistence type="predicted"/>
<comment type="caution">
    <text evidence="1">The sequence shown here is derived from an EMBL/GenBank/DDBJ whole genome shotgun (WGS) entry which is preliminary data.</text>
</comment>
<gene>
    <name evidence="1" type="ORF">DERYTH_LOCUS5304</name>
</gene>
<organism evidence="1 2">
    <name type="scientific">Dentiscutata erythropus</name>
    <dbReference type="NCBI Taxonomy" id="1348616"/>
    <lineage>
        <taxon>Eukaryota</taxon>
        <taxon>Fungi</taxon>
        <taxon>Fungi incertae sedis</taxon>
        <taxon>Mucoromycota</taxon>
        <taxon>Glomeromycotina</taxon>
        <taxon>Glomeromycetes</taxon>
        <taxon>Diversisporales</taxon>
        <taxon>Gigasporaceae</taxon>
        <taxon>Dentiscutata</taxon>
    </lineage>
</organism>
<dbReference type="OrthoDB" id="10457685at2759"/>
<dbReference type="Proteomes" id="UP000789405">
    <property type="component" value="Unassembled WGS sequence"/>
</dbReference>
<keyword evidence="2" id="KW-1185">Reference proteome</keyword>
<sequence>MLNASSNIMLNSSQPSVATISTYDSNFKFESQTYSTFKVPQIHHQNQQKLLVKSKESVIQTKENKTTTSSIDNDYEQISITNNKER</sequence>
<dbReference type="EMBL" id="CAJVPY010002200">
    <property type="protein sequence ID" value="CAG8551858.1"/>
    <property type="molecule type" value="Genomic_DNA"/>
</dbReference>
<accession>A0A9N9B0Y0</accession>
<dbReference type="AlphaFoldDB" id="A0A9N9B0Y0"/>
<evidence type="ECO:0000313" key="2">
    <source>
        <dbReference type="Proteomes" id="UP000789405"/>
    </source>
</evidence>